<keyword evidence="2" id="KW-0175">Coiled coil</keyword>
<dbReference type="PANTHER" id="PTHR45228:SF1">
    <property type="entry name" value="CYCLIC DI-GMP PHOSPHODIESTERASE TM_0186"/>
    <property type="match status" value="1"/>
</dbReference>
<keyword evidence="6" id="KW-1185">Reference proteome</keyword>
<feature type="domain" description="HD-GYP" evidence="4">
    <location>
        <begin position="149"/>
        <end position="346"/>
    </location>
</feature>
<evidence type="ECO:0000259" key="4">
    <source>
        <dbReference type="PROSITE" id="PS51832"/>
    </source>
</evidence>
<dbReference type="Pfam" id="PF13487">
    <property type="entry name" value="HD_5"/>
    <property type="match status" value="1"/>
</dbReference>
<dbReference type="Proteomes" id="UP000186469">
    <property type="component" value="Unassembled WGS sequence"/>
</dbReference>
<evidence type="ECO:0000313" key="5">
    <source>
        <dbReference type="EMBL" id="SHN59278.1"/>
    </source>
</evidence>
<dbReference type="GO" id="GO:0000160">
    <property type="term" value="P:phosphorelay signal transduction system"/>
    <property type="evidence" value="ECO:0007669"/>
    <property type="project" value="InterPro"/>
</dbReference>
<dbReference type="SUPFAM" id="SSF109604">
    <property type="entry name" value="HD-domain/PDEase-like"/>
    <property type="match status" value="1"/>
</dbReference>
<gene>
    <name evidence="5" type="ORF">SAMN02745728_00990</name>
</gene>
<dbReference type="InterPro" id="IPR052020">
    <property type="entry name" value="Cyclic_di-GMP/3'3'-cGAMP_PDE"/>
</dbReference>
<dbReference type="InterPro" id="IPR011006">
    <property type="entry name" value="CheY-like_superfamily"/>
</dbReference>
<dbReference type="PANTHER" id="PTHR45228">
    <property type="entry name" value="CYCLIC DI-GMP PHOSPHODIESTERASE TM_0186-RELATED"/>
    <property type="match status" value="1"/>
</dbReference>
<dbReference type="SUPFAM" id="SSF52172">
    <property type="entry name" value="CheY-like"/>
    <property type="match status" value="1"/>
</dbReference>
<feature type="domain" description="Response regulatory" evidence="3">
    <location>
        <begin position="2"/>
        <end position="122"/>
    </location>
</feature>
<dbReference type="PROSITE" id="PS50110">
    <property type="entry name" value="RESPONSE_REGULATORY"/>
    <property type="match status" value="1"/>
</dbReference>
<evidence type="ECO:0000256" key="2">
    <source>
        <dbReference type="SAM" id="Coils"/>
    </source>
</evidence>
<dbReference type="OrthoDB" id="9769359at2"/>
<dbReference type="PROSITE" id="PS51832">
    <property type="entry name" value="HD_GYP"/>
    <property type="match status" value="1"/>
</dbReference>
<feature type="coiled-coil region" evidence="2">
    <location>
        <begin position="124"/>
        <end position="155"/>
    </location>
</feature>
<dbReference type="CDD" id="cd00077">
    <property type="entry name" value="HDc"/>
    <property type="match status" value="1"/>
</dbReference>
<reference evidence="5 6" key="1">
    <citation type="submission" date="2016-12" db="EMBL/GenBank/DDBJ databases">
        <authorList>
            <person name="Song W.-J."/>
            <person name="Kurnit D.M."/>
        </authorList>
    </citation>
    <scope>NUCLEOTIDE SEQUENCE [LARGE SCALE GENOMIC DNA]</scope>
    <source>
        <strain evidence="5 6">DSM 11393</strain>
    </source>
</reference>
<evidence type="ECO:0000259" key="3">
    <source>
        <dbReference type="PROSITE" id="PS50110"/>
    </source>
</evidence>
<dbReference type="STRING" id="1121455.SAMN02745728_00990"/>
<sequence>MHILIAEDQLISRMILSDHLRKWGHQVTDVSNGKEALEVLFNCGSEIDMIITDWEMPIMDGISLAKVVREISATSHYIYIILLTGRNEFTDIVAGFSEGGVDDYIVKPFEVLELKLRIQGAIRLIKSERALRESNDNLERLVRKQTQDIRETQEEIISRLFNALESRDQETAQHVMRIAAMSSFMGGLLGWAPSRLDAIRAAAPLHDIGKIGIADSVLLKPDALTAEEFELIKGHTQIGAKILSGSHNPIIQMGEVIAHSHHENWDGTGYPKGLKENEIPIVAQVVSIVDVYDALSSDRVYRKGMPFDKVMAIISDSVGKKFSPGIGELFIKNIKDIQEHCETVNYSIAKREENSPD</sequence>
<dbReference type="CDD" id="cd17546">
    <property type="entry name" value="REC_hyHK_CKI1_RcsC-like"/>
    <property type="match status" value="1"/>
</dbReference>
<dbReference type="SMART" id="SM00471">
    <property type="entry name" value="HDc"/>
    <property type="match status" value="1"/>
</dbReference>
<evidence type="ECO:0000313" key="6">
    <source>
        <dbReference type="Proteomes" id="UP000186469"/>
    </source>
</evidence>
<dbReference type="AlphaFoldDB" id="A0A1M7SLJ4"/>
<accession>A0A1M7SLJ4</accession>
<evidence type="ECO:0000256" key="1">
    <source>
        <dbReference type="PROSITE-ProRule" id="PRU00169"/>
    </source>
</evidence>
<dbReference type="SMART" id="SM00448">
    <property type="entry name" value="REC"/>
    <property type="match status" value="1"/>
</dbReference>
<keyword evidence="1" id="KW-0597">Phosphoprotein</keyword>
<dbReference type="InterPro" id="IPR001789">
    <property type="entry name" value="Sig_transdc_resp-reg_receiver"/>
</dbReference>
<dbReference type="InterPro" id="IPR003607">
    <property type="entry name" value="HD/PDEase_dom"/>
</dbReference>
<dbReference type="InterPro" id="IPR037522">
    <property type="entry name" value="HD_GYP_dom"/>
</dbReference>
<organism evidence="5 6">
    <name type="scientific">Desulfovibrio litoralis DSM 11393</name>
    <dbReference type="NCBI Taxonomy" id="1121455"/>
    <lineage>
        <taxon>Bacteria</taxon>
        <taxon>Pseudomonadati</taxon>
        <taxon>Thermodesulfobacteriota</taxon>
        <taxon>Desulfovibrionia</taxon>
        <taxon>Desulfovibrionales</taxon>
        <taxon>Desulfovibrionaceae</taxon>
        <taxon>Desulfovibrio</taxon>
    </lineage>
</organism>
<dbReference type="RefSeq" id="WP_072696693.1">
    <property type="nucleotide sequence ID" value="NZ_FRDI01000004.1"/>
</dbReference>
<name>A0A1M7SLJ4_9BACT</name>
<dbReference type="Gene3D" id="3.40.50.2300">
    <property type="match status" value="1"/>
</dbReference>
<feature type="modified residue" description="4-aspartylphosphate" evidence="1">
    <location>
        <position position="53"/>
    </location>
</feature>
<proteinExistence type="predicted"/>
<protein>
    <submittedName>
        <fullName evidence="5">Putative two-component system response regulator</fullName>
    </submittedName>
</protein>
<dbReference type="EMBL" id="FRDI01000004">
    <property type="protein sequence ID" value="SHN59278.1"/>
    <property type="molecule type" value="Genomic_DNA"/>
</dbReference>
<dbReference type="Pfam" id="PF00072">
    <property type="entry name" value="Response_reg"/>
    <property type="match status" value="1"/>
</dbReference>
<dbReference type="Gene3D" id="1.10.3210.10">
    <property type="entry name" value="Hypothetical protein af1432"/>
    <property type="match status" value="1"/>
</dbReference>